<sequence>MLAMDVNDDAGNLTPRGALEFIASMLAPTEKRFSLPQISRKTQ</sequence>
<dbReference type="EMBL" id="CABVJE010000003">
    <property type="protein sequence ID" value="VVP83585.1"/>
    <property type="molecule type" value="Genomic_DNA"/>
</dbReference>
<evidence type="ECO:0000313" key="1">
    <source>
        <dbReference type="EMBL" id="VVP83585.1"/>
    </source>
</evidence>
<gene>
    <name evidence="1" type="ORF">PS938_00917</name>
</gene>
<proteinExistence type="predicted"/>
<dbReference type="Proteomes" id="UP000327191">
    <property type="component" value="Unassembled WGS sequence"/>
</dbReference>
<reference evidence="1 2" key="1">
    <citation type="submission" date="2019-09" db="EMBL/GenBank/DDBJ databases">
        <authorList>
            <person name="Chandra G."/>
            <person name="Truman W A."/>
        </authorList>
    </citation>
    <scope>NUCLEOTIDE SEQUENCE [LARGE SCALE GENOMIC DNA]</scope>
    <source>
        <strain evidence="1">PS938</strain>
    </source>
</reference>
<dbReference type="AlphaFoldDB" id="A0A5E7SC53"/>
<organism evidence="1 2">
    <name type="scientific">Pseudomonas fluorescens</name>
    <dbReference type="NCBI Taxonomy" id="294"/>
    <lineage>
        <taxon>Bacteria</taxon>
        <taxon>Pseudomonadati</taxon>
        <taxon>Pseudomonadota</taxon>
        <taxon>Gammaproteobacteria</taxon>
        <taxon>Pseudomonadales</taxon>
        <taxon>Pseudomonadaceae</taxon>
        <taxon>Pseudomonas</taxon>
    </lineage>
</organism>
<evidence type="ECO:0000313" key="2">
    <source>
        <dbReference type="Proteomes" id="UP000327191"/>
    </source>
</evidence>
<name>A0A5E7SC53_PSEFL</name>
<protein>
    <submittedName>
        <fullName evidence="1">Uncharacterized protein</fullName>
    </submittedName>
</protein>
<accession>A0A5E7SC53</accession>